<evidence type="ECO:0000259" key="2">
    <source>
        <dbReference type="Pfam" id="PF03432"/>
    </source>
</evidence>
<protein>
    <submittedName>
        <fullName evidence="3">Relaxase/mobilization nuclease-like protein</fullName>
    </submittedName>
</protein>
<evidence type="ECO:0000256" key="1">
    <source>
        <dbReference type="SAM" id="MobiDB-lite"/>
    </source>
</evidence>
<dbReference type="InterPro" id="IPR005094">
    <property type="entry name" value="Endonuclease_MobA/VirD2"/>
</dbReference>
<feature type="compositionally biased region" description="Basic and acidic residues" evidence="1">
    <location>
        <begin position="449"/>
        <end position="463"/>
    </location>
</feature>
<dbReference type="RefSeq" id="WP_058965494.1">
    <property type="nucleotide sequence ID" value="NZ_SLUM01000031.1"/>
</dbReference>
<dbReference type="AlphaFoldDB" id="A0A4R1QMT9"/>
<feature type="region of interest" description="Disordered" evidence="1">
    <location>
        <begin position="445"/>
        <end position="469"/>
    </location>
</feature>
<dbReference type="Pfam" id="PF03432">
    <property type="entry name" value="Relaxase"/>
    <property type="match status" value="1"/>
</dbReference>
<dbReference type="EMBL" id="SLUM01000031">
    <property type="protein sequence ID" value="TCL53565.1"/>
    <property type="molecule type" value="Genomic_DNA"/>
</dbReference>
<proteinExistence type="predicted"/>
<evidence type="ECO:0000313" key="4">
    <source>
        <dbReference type="Proteomes" id="UP000295184"/>
    </source>
</evidence>
<organism evidence="3 4">
    <name type="scientific">Allofournierella massiliensis</name>
    <dbReference type="NCBI Taxonomy" id="1650663"/>
    <lineage>
        <taxon>Bacteria</taxon>
        <taxon>Bacillati</taxon>
        <taxon>Bacillota</taxon>
        <taxon>Clostridia</taxon>
        <taxon>Eubacteriales</taxon>
        <taxon>Oscillospiraceae</taxon>
        <taxon>Allofournierella</taxon>
    </lineage>
</organism>
<name>A0A4R1QMT9_9FIRM</name>
<gene>
    <name evidence="3" type="ORF">EDD77_13124</name>
</gene>
<dbReference type="Gene3D" id="3.30.930.30">
    <property type="match status" value="1"/>
</dbReference>
<comment type="caution">
    <text evidence="3">The sequence shown here is derived from an EMBL/GenBank/DDBJ whole genome shotgun (WGS) entry which is preliminary data.</text>
</comment>
<reference evidence="3 4" key="1">
    <citation type="submission" date="2019-03" db="EMBL/GenBank/DDBJ databases">
        <title>Genomic Encyclopedia of Type Strains, Phase IV (KMG-IV): sequencing the most valuable type-strain genomes for metagenomic binning, comparative biology and taxonomic classification.</title>
        <authorList>
            <person name="Goeker M."/>
        </authorList>
    </citation>
    <scope>NUCLEOTIDE SEQUENCE [LARGE SCALE GENOMIC DNA]</scope>
    <source>
        <strain evidence="3 4">DSM 100451</strain>
    </source>
</reference>
<accession>A0A4R1QMT9</accession>
<sequence length="469" mass="55630">MAYTKIIPVRSDLNRCLSYTSNPEKTEVIQTKDLERLLSYTQNNEKTEYQLYVAGFNCDPATAFSSMQATKRRWNKSENGGVLGYHIIQSFTPKEVTPEQCFEIGCEFARRFLAERFECTVSTHLDQKHLHCHIVFNSVSFADGRMFRNDFKSYYQGIRKISDELCREYKLSVIETDGHGLSYGDWKRTKQGQPTVRSLVKADADRALLIATSYEGFLRELENMGYQVNASPNHKYTSVIPPGRTKSIRLEKLSPQYEETAVREYYRQLQQMPRQERQQYQEQLDQQTQRWMPPELLVRRRYRSFRAPFHTIHHKRVRGFMALYYHYCALLRKTYRGKSSRRCYYLLRQEFLKFDRYLQQCDFLWQNHIETSEDLAAFKARTASEMDQLILVRSKLYRQKGGVDNVERTTNIKSLTAQIRQMRRDLSLCSQIESDADKLRQQLVQARTPEQENQRNSEVIYHEQRRRGC</sequence>
<dbReference type="Proteomes" id="UP000295184">
    <property type="component" value="Unassembled WGS sequence"/>
</dbReference>
<dbReference type="STRING" id="1650663.GCA_001486665_02510"/>
<feature type="domain" description="MobA/VirD2-like nuclease" evidence="2">
    <location>
        <begin position="40"/>
        <end position="171"/>
    </location>
</feature>
<evidence type="ECO:0000313" key="3">
    <source>
        <dbReference type="EMBL" id="TCL53565.1"/>
    </source>
</evidence>